<feature type="region of interest" description="Disordered" evidence="5">
    <location>
        <begin position="339"/>
        <end position="371"/>
    </location>
</feature>
<keyword evidence="1" id="KW-0479">Metal-binding</keyword>
<feature type="compositionally biased region" description="Low complexity" evidence="5">
    <location>
        <begin position="411"/>
        <end position="424"/>
    </location>
</feature>
<comment type="caution">
    <text evidence="7">The sequence shown here is derived from an EMBL/GenBank/DDBJ whole genome shotgun (WGS) entry which is preliminary data.</text>
</comment>
<keyword evidence="3" id="KW-0862">Zinc</keyword>
<dbReference type="Pfam" id="PF04434">
    <property type="entry name" value="SWIM"/>
    <property type="match status" value="1"/>
</dbReference>
<dbReference type="PANTHER" id="PTHR31973:SF189">
    <property type="entry name" value="TRANSPOSASE, MUDR, PLANT, MULE TRANSPOSASE DOMAIN PROTEIN-RELATED"/>
    <property type="match status" value="1"/>
</dbReference>
<evidence type="ECO:0000256" key="1">
    <source>
        <dbReference type="ARBA" id="ARBA00022723"/>
    </source>
</evidence>
<dbReference type="SMART" id="SM00575">
    <property type="entry name" value="ZnF_PMZ"/>
    <property type="match status" value="1"/>
</dbReference>
<dbReference type="InterPro" id="IPR007527">
    <property type="entry name" value="Znf_SWIM"/>
</dbReference>
<dbReference type="EMBL" id="BKCJ010004780">
    <property type="protein sequence ID" value="GEU63044.1"/>
    <property type="molecule type" value="Genomic_DNA"/>
</dbReference>
<evidence type="ECO:0000259" key="6">
    <source>
        <dbReference type="PROSITE" id="PS50966"/>
    </source>
</evidence>
<dbReference type="GO" id="GO:0008270">
    <property type="term" value="F:zinc ion binding"/>
    <property type="evidence" value="ECO:0007669"/>
    <property type="project" value="UniProtKB-KW"/>
</dbReference>
<feature type="compositionally biased region" description="Basic residues" evidence="5">
    <location>
        <begin position="347"/>
        <end position="364"/>
    </location>
</feature>
<dbReference type="InterPro" id="IPR006564">
    <property type="entry name" value="Znf_PMZ"/>
</dbReference>
<evidence type="ECO:0000256" key="3">
    <source>
        <dbReference type="ARBA" id="ARBA00022833"/>
    </source>
</evidence>
<name>A0A6L2LRY0_TANCI</name>
<dbReference type="InterPro" id="IPR018289">
    <property type="entry name" value="MULE_transposase_dom"/>
</dbReference>
<feature type="region of interest" description="Disordered" evidence="5">
    <location>
        <begin position="395"/>
        <end position="424"/>
    </location>
</feature>
<organism evidence="7">
    <name type="scientific">Tanacetum cinerariifolium</name>
    <name type="common">Dalmatian daisy</name>
    <name type="synonym">Chrysanthemum cinerariifolium</name>
    <dbReference type="NCBI Taxonomy" id="118510"/>
    <lineage>
        <taxon>Eukaryota</taxon>
        <taxon>Viridiplantae</taxon>
        <taxon>Streptophyta</taxon>
        <taxon>Embryophyta</taxon>
        <taxon>Tracheophyta</taxon>
        <taxon>Spermatophyta</taxon>
        <taxon>Magnoliopsida</taxon>
        <taxon>eudicotyledons</taxon>
        <taxon>Gunneridae</taxon>
        <taxon>Pentapetalae</taxon>
        <taxon>asterids</taxon>
        <taxon>campanulids</taxon>
        <taxon>Asterales</taxon>
        <taxon>Asteraceae</taxon>
        <taxon>Asteroideae</taxon>
        <taxon>Anthemideae</taxon>
        <taxon>Anthemidinae</taxon>
        <taxon>Tanacetum</taxon>
    </lineage>
</organism>
<proteinExistence type="predicted"/>
<evidence type="ECO:0000256" key="5">
    <source>
        <dbReference type="SAM" id="MobiDB-lite"/>
    </source>
</evidence>
<feature type="domain" description="SWIM-type" evidence="6">
    <location>
        <begin position="266"/>
        <end position="304"/>
    </location>
</feature>
<dbReference type="PROSITE" id="PS50966">
    <property type="entry name" value="ZF_SWIM"/>
    <property type="match status" value="1"/>
</dbReference>
<keyword evidence="2 4" id="KW-0863">Zinc-finger</keyword>
<evidence type="ECO:0000313" key="7">
    <source>
        <dbReference type="EMBL" id="GEU63044.1"/>
    </source>
</evidence>
<evidence type="ECO:0000256" key="2">
    <source>
        <dbReference type="ARBA" id="ARBA00022771"/>
    </source>
</evidence>
<dbReference type="Pfam" id="PF10551">
    <property type="entry name" value="MULE"/>
    <property type="match status" value="1"/>
</dbReference>
<evidence type="ECO:0000256" key="4">
    <source>
        <dbReference type="PROSITE-ProRule" id="PRU00325"/>
    </source>
</evidence>
<feature type="region of interest" description="Disordered" evidence="5">
    <location>
        <begin position="50"/>
        <end position="93"/>
    </location>
</feature>
<dbReference type="AlphaFoldDB" id="A0A6L2LRY0"/>
<reference evidence="7" key="1">
    <citation type="journal article" date="2019" name="Sci. Rep.">
        <title>Draft genome of Tanacetum cinerariifolium, the natural source of mosquito coil.</title>
        <authorList>
            <person name="Yamashiro T."/>
            <person name="Shiraishi A."/>
            <person name="Satake H."/>
            <person name="Nakayama K."/>
        </authorList>
    </citation>
    <scope>NUCLEOTIDE SEQUENCE</scope>
</reference>
<sequence length="566" mass="64008">MFVFHIADIKPYLIKCLNEDGVTEEVVDDELDDEIEIEDVSEFVGLDHVGRSSSQKGKQKVVEDIGTPKSPKSKKGKSKKSQSPKIPKSPIATPNVDAVKKGCSFRLWAGWMQSEASFQIKTLDCRDEILSTNRGSIVQLDVDTLDDGKTQVKRMYICFKAIKEGWISCKRVIGLDGYFLKSTRRGELLTAIGRDSNNQMFLMAWAVVSIENSKNWLWFLSNLGSDFNLAIGAYLTILSDGHKKELNKLKKYQRYWQDVPCRQRLFKVRKMDKRFGVNLTCTCKRWNLPGIPCIHAVAGYCMLNQDPGKGVSSWYSKQMWVDVYSNFIKPVGGSSILVRSTNPPPLHPKKRIMPGKPRKNKIKHVTKEVNQPSRAGRYMTCSNCWEKGHNKARCYNQKRPKPQQEKRKPDPSATDPSSADPSAADLSLAYPKFSLPEELLPPKKHGRDRLSSSTFALPQEFEIGESSRKTRLERHEEQIEEILNHLDELSLDRIENMEDNIEGLGKGQYKGKMPPTRTSTSAAPAMTQAAIRQLVTDSITIALEAQAANMELLTIQIETLNEEKLL</sequence>
<gene>
    <name evidence="7" type="ORF">Tci_035022</name>
</gene>
<accession>A0A6L2LRY0</accession>
<dbReference type="PANTHER" id="PTHR31973">
    <property type="entry name" value="POLYPROTEIN, PUTATIVE-RELATED"/>
    <property type="match status" value="1"/>
</dbReference>
<protein>
    <recommendedName>
        <fullName evidence="6">SWIM-type domain-containing protein</fullName>
    </recommendedName>
</protein>
<feature type="compositionally biased region" description="Basic residues" evidence="5">
    <location>
        <begin position="71"/>
        <end position="82"/>
    </location>
</feature>